<feature type="compositionally biased region" description="Low complexity" evidence="2">
    <location>
        <begin position="197"/>
        <end position="208"/>
    </location>
</feature>
<feature type="compositionally biased region" description="Low complexity" evidence="2">
    <location>
        <begin position="54"/>
        <end position="78"/>
    </location>
</feature>
<reference evidence="4" key="1">
    <citation type="submission" date="2011-02" db="EMBL/GenBank/DDBJ databases">
        <title>The Genome Sequence of Capsaspora owczarzaki ATCC 30864.</title>
        <authorList>
            <person name="Russ C."/>
            <person name="Cuomo C."/>
            <person name="Burger G."/>
            <person name="Gray M.W."/>
            <person name="Holland P.W.H."/>
            <person name="King N."/>
            <person name="Lang F.B.F."/>
            <person name="Roger A.J."/>
            <person name="Ruiz-Trillo I."/>
            <person name="Young S.K."/>
            <person name="Zeng Q."/>
            <person name="Gargeya S."/>
            <person name="Alvarado L."/>
            <person name="Berlin A."/>
            <person name="Chapman S.B."/>
            <person name="Chen Z."/>
            <person name="Freedman E."/>
            <person name="Gellesch M."/>
            <person name="Goldberg J."/>
            <person name="Griggs A."/>
            <person name="Gujja S."/>
            <person name="Heilman E."/>
            <person name="Heiman D."/>
            <person name="Howarth C."/>
            <person name="Mehta T."/>
            <person name="Neiman D."/>
            <person name="Pearson M."/>
            <person name="Roberts A."/>
            <person name="Saif S."/>
            <person name="Shea T."/>
            <person name="Shenoy N."/>
            <person name="Sisk P."/>
            <person name="Stolte C."/>
            <person name="Sykes S."/>
            <person name="White J."/>
            <person name="Yandava C."/>
            <person name="Haas B."/>
            <person name="Nusbaum C."/>
            <person name="Birren B."/>
        </authorList>
    </citation>
    <scope>NUCLEOTIDE SEQUENCE</scope>
    <source>
        <strain evidence="4">ATCC 30864</strain>
    </source>
</reference>
<dbReference type="EMBL" id="KE346368">
    <property type="protein sequence ID" value="KJE94961.1"/>
    <property type="molecule type" value="Genomic_DNA"/>
</dbReference>
<dbReference type="AlphaFoldDB" id="A0A0D2UIJ8"/>
<evidence type="ECO:0000313" key="3">
    <source>
        <dbReference type="EMBL" id="KJE94961.1"/>
    </source>
</evidence>
<feature type="coiled-coil region" evidence="1">
    <location>
        <begin position="90"/>
        <end position="153"/>
    </location>
</feature>
<accession>A0A0D2UIJ8</accession>
<dbReference type="Proteomes" id="UP000008743">
    <property type="component" value="Unassembled WGS sequence"/>
</dbReference>
<keyword evidence="1" id="KW-0175">Coiled coil</keyword>
<evidence type="ECO:0000256" key="2">
    <source>
        <dbReference type="SAM" id="MobiDB-lite"/>
    </source>
</evidence>
<feature type="region of interest" description="Disordered" evidence="2">
    <location>
        <begin position="161"/>
        <end position="313"/>
    </location>
</feature>
<sequence length="494" mass="52351">MTSHQRLYWALDGVPLSLSADYQRLLQIVEQPRAQLPHPLVGATSALLGASSQNNVANNSTSSSTASSNGSSSSGSSSLQRQLPYSFRLEQQCLRAFKEHEKELEREKQRKVQQEALLEQQERKLLEETRAQVKRMAEEVEQMRLEQQEQLARLNNPAAVAAPGVVDPTDSTTSQSASSVSSASLGANSTADQIDGTFSSFNTSTRSSGIPSRPDSTLWSVDSALSEPNPKLAKPPSLAAAATPTSSSTTPVSVIPHSITPLQPTPAPSTSFFAGAAATTHGSSSSTVGSSASTTPVHQHTPAGSPPRTTAPSHEFNQAAYQMPTHTFHNHASQPPYQFQPHPLHTDNTQDIAQSSNMPASQFASLGSQQQPSSSLTPLQPSMFLHDAAPIVPTLVSSGSENVSTNRSGAPRVPTTMGETSSSKRGNAAAVGKPKNELWREFEADSTPFETVELMALNDIAALKDVLSAAPQPAQRVPPSNLQAHPGISAVSHP</sequence>
<dbReference type="InParanoid" id="A0A0D2UIJ8"/>
<dbReference type="STRING" id="595528.A0A0D2UIJ8"/>
<feature type="compositionally biased region" description="Low complexity" evidence="2">
    <location>
        <begin position="230"/>
        <end position="254"/>
    </location>
</feature>
<feature type="compositionally biased region" description="Low complexity" evidence="2">
    <location>
        <begin position="365"/>
        <end position="381"/>
    </location>
</feature>
<feature type="compositionally biased region" description="Low complexity" evidence="2">
    <location>
        <begin position="161"/>
        <end position="190"/>
    </location>
</feature>
<feature type="compositionally biased region" description="Polar residues" evidence="2">
    <location>
        <begin position="346"/>
        <end position="364"/>
    </location>
</feature>
<gene>
    <name evidence="3" type="ORF">CAOG_005497</name>
</gene>
<evidence type="ECO:0000256" key="1">
    <source>
        <dbReference type="SAM" id="Coils"/>
    </source>
</evidence>
<feature type="region of interest" description="Disordered" evidence="2">
    <location>
        <begin position="54"/>
        <end position="80"/>
    </location>
</feature>
<feature type="compositionally biased region" description="Low complexity" evidence="2">
    <location>
        <begin position="268"/>
        <end position="297"/>
    </location>
</feature>
<name>A0A0D2UIJ8_CAPO3</name>
<organism evidence="3 4">
    <name type="scientific">Capsaspora owczarzaki (strain ATCC 30864)</name>
    <dbReference type="NCBI Taxonomy" id="595528"/>
    <lineage>
        <taxon>Eukaryota</taxon>
        <taxon>Filasterea</taxon>
        <taxon>Capsaspora</taxon>
    </lineage>
</organism>
<dbReference type="RefSeq" id="XP_004346170.1">
    <property type="nucleotide sequence ID" value="XM_004346120.2"/>
</dbReference>
<protein>
    <submittedName>
        <fullName evidence="3">Uncharacterized protein</fullName>
    </submittedName>
</protein>
<feature type="region of interest" description="Disordered" evidence="2">
    <location>
        <begin position="470"/>
        <end position="494"/>
    </location>
</feature>
<proteinExistence type="predicted"/>
<feature type="region of interest" description="Disordered" evidence="2">
    <location>
        <begin position="396"/>
        <end position="432"/>
    </location>
</feature>
<evidence type="ECO:0000313" key="4">
    <source>
        <dbReference type="Proteomes" id="UP000008743"/>
    </source>
</evidence>
<feature type="compositionally biased region" description="Polar residues" evidence="2">
    <location>
        <begin position="328"/>
        <end position="337"/>
    </location>
</feature>
<feature type="region of interest" description="Disordered" evidence="2">
    <location>
        <begin position="328"/>
        <end position="381"/>
    </location>
</feature>
<feature type="compositionally biased region" description="Polar residues" evidence="2">
    <location>
        <begin position="396"/>
        <end position="408"/>
    </location>
</feature>
<keyword evidence="4" id="KW-1185">Reference proteome</keyword>